<name>A0ABZ2PGN5_9NOCA</name>
<feature type="domain" description="AB hydrolase-1" evidence="1">
    <location>
        <begin position="54"/>
        <end position="274"/>
    </location>
</feature>
<dbReference type="Proteomes" id="UP001432000">
    <property type="component" value="Chromosome"/>
</dbReference>
<dbReference type="RefSeq" id="WP_338887936.1">
    <property type="nucleotide sequence ID" value="NZ_CP147846.1"/>
</dbReference>
<dbReference type="Pfam" id="PF12697">
    <property type="entry name" value="Abhydrolase_6"/>
    <property type="match status" value="1"/>
</dbReference>
<dbReference type="InterPro" id="IPR029058">
    <property type="entry name" value="AB_hydrolase_fold"/>
</dbReference>
<dbReference type="InterPro" id="IPR050266">
    <property type="entry name" value="AB_hydrolase_sf"/>
</dbReference>
<accession>A0ABZ2PGN5</accession>
<organism evidence="2 3">
    <name type="scientific">Rhodococcus sovatensis</name>
    <dbReference type="NCBI Taxonomy" id="1805840"/>
    <lineage>
        <taxon>Bacteria</taxon>
        <taxon>Bacillati</taxon>
        <taxon>Actinomycetota</taxon>
        <taxon>Actinomycetes</taxon>
        <taxon>Mycobacteriales</taxon>
        <taxon>Nocardiaceae</taxon>
        <taxon>Rhodococcus</taxon>
    </lineage>
</organism>
<protein>
    <submittedName>
        <fullName evidence="2">Alpha/beta hydrolase</fullName>
    </submittedName>
</protein>
<keyword evidence="2" id="KW-0378">Hydrolase</keyword>
<dbReference type="Gene3D" id="3.40.50.1820">
    <property type="entry name" value="alpha/beta hydrolase"/>
    <property type="match status" value="1"/>
</dbReference>
<dbReference type="PANTHER" id="PTHR43798">
    <property type="entry name" value="MONOACYLGLYCEROL LIPASE"/>
    <property type="match status" value="1"/>
</dbReference>
<evidence type="ECO:0000313" key="3">
    <source>
        <dbReference type="Proteomes" id="UP001432000"/>
    </source>
</evidence>
<evidence type="ECO:0000313" key="2">
    <source>
        <dbReference type="EMBL" id="WXG68007.1"/>
    </source>
</evidence>
<proteinExistence type="predicted"/>
<keyword evidence="3" id="KW-1185">Reference proteome</keyword>
<dbReference type="InterPro" id="IPR000073">
    <property type="entry name" value="AB_hydrolase_1"/>
</dbReference>
<reference evidence="2 3" key="1">
    <citation type="submission" date="2024-03" db="EMBL/GenBank/DDBJ databases">
        <title>Natural products discovery in diverse microorganisms through a two-stage MS feature dereplication strategy.</title>
        <authorList>
            <person name="Zhang R."/>
        </authorList>
    </citation>
    <scope>NUCLEOTIDE SEQUENCE [LARGE SCALE GENOMIC DNA]</scope>
    <source>
        <strain evidence="2 3">18930</strain>
    </source>
</reference>
<dbReference type="PANTHER" id="PTHR43798:SF33">
    <property type="entry name" value="HYDROLASE, PUTATIVE (AFU_ORTHOLOGUE AFUA_2G14860)-RELATED"/>
    <property type="match status" value="1"/>
</dbReference>
<sequence>MKSIYKSASGESRIQKRYDEQLDQLPVETEHLRVPTSAGETFVVASGPAGAPPVVLLHGSGANASTWAGDIATWASIFRVYAVDLLGEPGRSAHVRLPLDSDATATWLDEVLDALEVERVALVGMSLGGWTALDYGIRRPSRVTRMALLCPGGIGRQTWGWLPKALLLGALGRRGLRKTARLVTGLGDPRTEGILDDVTLVFSNFNPRTGTLPVFSDSALQKISVPVQLIVGDRDVMMDSAESADRVARCIPNASVTVLAGIGHAVLGQTEAVMDFLQSR</sequence>
<dbReference type="PRINTS" id="PR00111">
    <property type="entry name" value="ABHYDROLASE"/>
</dbReference>
<gene>
    <name evidence="2" type="ORF">WDS16_22770</name>
</gene>
<dbReference type="EMBL" id="CP147846">
    <property type="protein sequence ID" value="WXG68007.1"/>
    <property type="molecule type" value="Genomic_DNA"/>
</dbReference>
<dbReference type="SUPFAM" id="SSF53474">
    <property type="entry name" value="alpha/beta-Hydrolases"/>
    <property type="match status" value="1"/>
</dbReference>
<dbReference type="GO" id="GO:0016787">
    <property type="term" value="F:hydrolase activity"/>
    <property type="evidence" value="ECO:0007669"/>
    <property type="project" value="UniProtKB-KW"/>
</dbReference>
<evidence type="ECO:0000259" key="1">
    <source>
        <dbReference type="Pfam" id="PF12697"/>
    </source>
</evidence>